<feature type="non-terminal residue" evidence="1">
    <location>
        <position position="1"/>
    </location>
</feature>
<dbReference type="Proteomes" id="UP000541444">
    <property type="component" value="Unassembled WGS sequence"/>
</dbReference>
<evidence type="ECO:0000313" key="2">
    <source>
        <dbReference type="Proteomes" id="UP000541444"/>
    </source>
</evidence>
<accession>A0A7J7LWC9</accession>
<sequence length="182" mass="21373">EPGCLRVHHHAPTWHLDKEPTIVLDLVILAGLDKISEISYEHYNARLIFAICEHWQPEMNTLYFSWGEITLSLDDVQHLIVLAHLFHNLGAASRTDGKQFAAYMTLFESTECEQLRVTIEQMKESKIFNDVVHKQFIKSFEELPAKLEEKEAWRHVMKKEFQSEELADKEDPTFIELFNQYN</sequence>
<evidence type="ECO:0000313" key="1">
    <source>
        <dbReference type="EMBL" id="KAF6146953.1"/>
    </source>
</evidence>
<keyword evidence="2" id="KW-1185">Reference proteome</keyword>
<gene>
    <name evidence="1" type="ORF">GIB67_036672</name>
</gene>
<proteinExistence type="predicted"/>
<organism evidence="1 2">
    <name type="scientific">Kingdonia uniflora</name>
    <dbReference type="NCBI Taxonomy" id="39325"/>
    <lineage>
        <taxon>Eukaryota</taxon>
        <taxon>Viridiplantae</taxon>
        <taxon>Streptophyta</taxon>
        <taxon>Embryophyta</taxon>
        <taxon>Tracheophyta</taxon>
        <taxon>Spermatophyta</taxon>
        <taxon>Magnoliopsida</taxon>
        <taxon>Ranunculales</taxon>
        <taxon>Circaeasteraceae</taxon>
        <taxon>Kingdonia</taxon>
    </lineage>
</organism>
<protein>
    <submittedName>
        <fullName evidence="1">Uncharacterized protein</fullName>
    </submittedName>
</protein>
<comment type="caution">
    <text evidence="1">The sequence shown here is derived from an EMBL/GenBank/DDBJ whole genome shotgun (WGS) entry which is preliminary data.</text>
</comment>
<dbReference type="AlphaFoldDB" id="A0A7J7LWC9"/>
<name>A0A7J7LWC9_9MAGN</name>
<dbReference type="EMBL" id="JACGCM010001948">
    <property type="protein sequence ID" value="KAF6146953.1"/>
    <property type="molecule type" value="Genomic_DNA"/>
</dbReference>
<reference evidence="1 2" key="1">
    <citation type="journal article" date="2020" name="IScience">
        <title>Genome Sequencing of the Endangered Kingdonia uniflora (Circaeasteraceae, Ranunculales) Reveals Potential Mechanisms of Evolutionary Specialization.</title>
        <authorList>
            <person name="Sun Y."/>
            <person name="Deng T."/>
            <person name="Zhang A."/>
            <person name="Moore M.J."/>
            <person name="Landis J.B."/>
            <person name="Lin N."/>
            <person name="Zhang H."/>
            <person name="Zhang X."/>
            <person name="Huang J."/>
            <person name="Zhang X."/>
            <person name="Sun H."/>
            <person name="Wang H."/>
        </authorList>
    </citation>
    <scope>NUCLEOTIDE SEQUENCE [LARGE SCALE GENOMIC DNA]</scope>
    <source>
        <strain evidence="1">TB1705</strain>
        <tissue evidence="1">Leaf</tissue>
    </source>
</reference>